<accession>A0ABV4T5Z7</accession>
<name>A0ABV4T5Z7_9EURY</name>
<gene>
    <name evidence="1" type="ORF">P8X34_10720</name>
</gene>
<sequence length="58" mass="6658">MGFLEKLVEVYKKLDRIDEELAKNPAGAIKSIFFYPVSSGIKPSGKYLKKGHRQFRDL</sequence>
<evidence type="ECO:0000313" key="1">
    <source>
        <dbReference type="EMBL" id="MFA4805198.1"/>
    </source>
</evidence>
<comment type="caution">
    <text evidence="1">The sequence shown here is derived from an EMBL/GenBank/DDBJ whole genome shotgun (WGS) entry which is preliminary data.</text>
</comment>
<dbReference type="RefSeq" id="WP_372824622.1">
    <property type="nucleotide sequence ID" value="NZ_JARRID010000006.1"/>
</dbReference>
<keyword evidence="2" id="KW-1185">Reference proteome</keyword>
<evidence type="ECO:0000313" key="2">
    <source>
        <dbReference type="Proteomes" id="UP001571980"/>
    </source>
</evidence>
<protein>
    <submittedName>
        <fullName evidence="1">Uncharacterized protein</fullName>
    </submittedName>
</protein>
<dbReference type="EMBL" id="JARRIG010000007">
    <property type="protein sequence ID" value="MFA4805198.1"/>
    <property type="molecule type" value="Genomic_DNA"/>
</dbReference>
<organism evidence="1 2">
    <name type="scientific">Pyrococcus kukulkanii</name>
    <dbReference type="NCBI Taxonomy" id="1609559"/>
    <lineage>
        <taxon>Archaea</taxon>
        <taxon>Methanobacteriati</taxon>
        <taxon>Methanobacteriota</taxon>
        <taxon>Thermococci</taxon>
        <taxon>Thermococcales</taxon>
        <taxon>Thermococcaceae</taxon>
        <taxon>Pyrococcus</taxon>
    </lineage>
</organism>
<proteinExistence type="predicted"/>
<dbReference type="Proteomes" id="UP001571980">
    <property type="component" value="Unassembled WGS sequence"/>
</dbReference>
<reference evidence="1 2" key="1">
    <citation type="submission" date="2023-03" db="EMBL/GenBank/DDBJ databases">
        <title>Speciation in Pyrococcus: adaptation to high temperature as a mechanism.</title>
        <authorList>
            <person name="Gu J."/>
        </authorList>
    </citation>
    <scope>NUCLEOTIDE SEQUENCE [LARGE SCALE GENOMIC DNA]</scope>
    <source>
        <strain evidence="1 2">LMOA34</strain>
    </source>
</reference>